<dbReference type="PANTHER" id="PTHR10331">
    <property type="entry name" value="T COMPLEX PROTEIN 10"/>
    <property type="match status" value="1"/>
</dbReference>
<reference evidence="3 4" key="1">
    <citation type="submission" date="2023-05" db="EMBL/GenBank/DDBJ databases">
        <title>B98-5 Cell Line De Novo Hybrid Assembly: An Optical Mapping Approach.</title>
        <authorList>
            <person name="Kananen K."/>
            <person name="Auerbach J.A."/>
            <person name="Kautto E."/>
            <person name="Blachly J.S."/>
        </authorList>
    </citation>
    <scope>NUCLEOTIDE SEQUENCE [LARGE SCALE GENOMIC DNA]</scope>
    <source>
        <strain evidence="3">B95-8</strain>
        <tissue evidence="3">Cell line</tissue>
    </source>
</reference>
<evidence type="ECO:0000256" key="2">
    <source>
        <dbReference type="SAM" id="MobiDB-lite"/>
    </source>
</evidence>
<dbReference type="EMBL" id="JASSZA010000004">
    <property type="protein sequence ID" value="KAK2114710.1"/>
    <property type="molecule type" value="Genomic_DNA"/>
</dbReference>
<organism evidence="3 4">
    <name type="scientific">Saguinus oedipus</name>
    <name type="common">Cotton-top tamarin</name>
    <name type="synonym">Oedipomidas oedipus</name>
    <dbReference type="NCBI Taxonomy" id="9490"/>
    <lineage>
        <taxon>Eukaryota</taxon>
        <taxon>Metazoa</taxon>
        <taxon>Chordata</taxon>
        <taxon>Craniata</taxon>
        <taxon>Vertebrata</taxon>
        <taxon>Euteleostomi</taxon>
        <taxon>Mammalia</taxon>
        <taxon>Eutheria</taxon>
        <taxon>Euarchontoglires</taxon>
        <taxon>Primates</taxon>
        <taxon>Haplorrhini</taxon>
        <taxon>Platyrrhini</taxon>
        <taxon>Cebidae</taxon>
        <taxon>Callitrichinae</taxon>
        <taxon>Saguinus</taxon>
    </lineage>
</organism>
<sequence length="120" mass="13351">MLEGQLEAGEPKEDTHPEDPCPGAGPDTEKTAVAAEVPGEDSNAGEMPPLQQQITRLDEELRRQESLWADVHRKLQSHIDALRKQNLELREELRALVRPQRKAEKKPAASPHVGRGSHTL</sequence>
<evidence type="ECO:0000313" key="4">
    <source>
        <dbReference type="Proteomes" id="UP001266305"/>
    </source>
</evidence>
<evidence type="ECO:0000256" key="1">
    <source>
        <dbReference type="ARBA" id="ARBA00005627"/>
    </source>
</evidence>
<dbReference type="InterPro" id="IPR026581">
    <property type="entry name" value="TCP10L/CENPJ"/>
</dbReference>
<feature type="non-terminal residue" evidence="3">
    <location>
        <position position="120"/>
    </location>
</feature>
<name>A0ABQ9VZ83_SAGOE</name>
<dbReference type="PANTHER" id="PTHR10331:SF25">
    <property type="entry name" value="T-COMPLEX PROTEIN 10A-RELATED"/>
    <property type="match status" value="1"/>
</dbReference>
<keyword evidence="4" id="KW-1185">Reference proteome</keyword>
<proteinExistence type="inferred from homology"/>
<protein>
    <submittedName>
        <fullName evidence="3">T-complex protein 10A 1</fullName>
    </submittedName>
</protein>
<dbReference type="Proteomes" id="UP001266305">
    <property type="component" value="Unassembled WGS sequence"/>
</dbReference>
<feature type="region of interest" description="Disordered" evidence="2">
    <location>
        <begin position="1"/>
        <end position="51"/>
    </location>
</feature>
<comment type="similarity">
    <text evidence="1">Belongs to the TCP10 family.</text>
</comment>
<gene>
    <name evidence="3" type="primary">TCP10L</name>
    <name evidence="3" type="ORF">P7K49_008976</name>
</gene>
<accession>A0ABQ9VZ83</accession>
<feature type="region of interest" description="Disordered" evidence="2">
    <location>
        <begin position="96"/>
        <end position="120"/>
    </location>
</feature>
<feature type="compositionally biased region" description="Basic and acidic residues" evidence="2">
    <location>
        <begin position="96"/>
        <end position="107"/>
    </location>
</feature>
<evidence type="ECO:0000313" key="3">
    <source>
        <dbReference type="EMBL" id="KAK2114710.1"/>
    </source>
</evidence>
<comment type="caution">
    <text evidence="3">The sequence shown here is derived from an EMBL/GenBank/DDBJ whole genome shotgun (WGS) entry which is preliminary data.</text>
</comment>
<feature type="compositionally biased region" description="Basic and acidic residues" evidence="2">
    <location>
        <begin position="9"/>
        <end position="19"/>
    </location>
</feature>